<evidence type="ECO:0000313" key="5">
    <source>
        <dbReference type="EMBL" id="MBY8823867.1"/>
    </source>
</evidence>
<evidence type="ECO:0000256" key="1">
    <source>
        <dbReference type="ARBA" id="ARBA00023015"/>
    </source>
</evidence>
<evidence type="ECO:0000313" key="6">
    <source>
        <dbReference type="Proteomes" id="UP000706039"/>
    </source>
</evidence>
<comment type="caution">
    <text evidence="5">The sequence shown here is derived from an EMBL/GenBank/DDBJ whole genome shotgun (WGS) entry which is preliminary data.</text>
</comment>
<dbReference type="EMBL" id="JAINVV010000008">
    <property type="protein sequence ID" value="MBY8823867.1"/>
    <property type="molecule type" value="Genomic_DNA"/>
</dbReference>
<dbReference type="PROSITE" id="PS01124">
    <property type="entry name" value="HTH_ARAC_FAMILY_2"/>
    <property type="match status" value="1"/>
</dbReference>
<gene>
    <name evidence="5" type="ORF">K7G82_16300</name>
</gene>
<dbReference type="Gene3D" id="1.10.10.60">
    <property type="entry name" value="Homeodomain-like"/>
    <property type="match status" value="2"/>
</dbReference>
<organism evidence="5 6">
    <name type="scientific">Sphingomonas colocasiae</name>
    <dbReference type="NCBI Taxonomy" id="1848973"/>
    <lineage>
        <taxon>Bacteria</taxon>
        <taxon>Pseudomonadati</taxon>
        <taxon>Pseudomonadota</taxon>
        <taxon>Alphaproteobacteria</taxon>
        <taxon>Sphingomonadales</taxon>
        <taxon>Sphingomonadaceae</taxon>
        <taxon>Sphingomonas</taxon>
    </lineage>
</organism>
<dbReference type="Proteomes" id="UP000706039">
    <property type="component" value="Unassembled WGS sequence"/>
</dbReference>
<dbReference type="InterPro" id="IPR053142">
    <property type="entry name" value="PchR_regulatory_protein"/>
</dbReference>
<protein>
    <submittedName>
        <fullName evidence="5">AraC family transcriptional regulator</fullName>
    </submittedName>
</protein>
<reference evidence="5 6" key="1">
    <citation type="submission" date="2021-08" db="EMBL/GenBank/DDBJ databases">
        <authorList>
            <person name="Tuo L."/>
        </authorList>
    </citation>
    <scope>NUCLEOTIDE SEQUENCE [LARGE SCALE GENOMIC DNA]</scope>
    <source>
        <strain evidence="5 6">JCM 31229</strain>
    </source>
</reference>
<dbReference type="SMART" id="SM00342">
    <property type="entry name" value="HTH_ARAC"/>
    <property type="match status" value="1"/>
</dbReference>
<dbReference type="PRINTS" id="PR00032">
    <property type="entry name" value="HTHARAC"/>
</dbReference>
<dbReference type="Pfam" id="PF12833">
    <property type="entry name" value="HTH_18"/>
    <property type="match status" value="1"/>
</dbReference>
<dbReference type="InterPro" id="IPR009057">
    <property type="entry name" value="Homeodomain-like_sf"/>
</dbReference>
<dbReference type="PROSITE" id="PS00041">
    <property type="entry name" value="HTH_ARAC_FAMILY_1"/>
    <property type="match status" value="1"/>
</dbReference>
<dbReference type="InterPro" id="IPR020449">
    <property type="entry name" value="Tscrpt_reg_AraC-type_HTH"/>
</dbReference>
<dbReference type="PANTHER" id="PTHR47893:SF1">
    <property type="entry name" value="REGULATORY PROTEIN PCHR"/>
    <property type="match status" value="1"/>
</dbReference>
<keyword evidence="6" id="KW-1185">Reference proteome</keyword>
<evidence type="ECO:0000259" key="4">
    <source>
        <dbReference type="PROSITE" id="PS01124"/>
    </source>
</evidence>
<evidence type="ECO:0000256" key="3">
    <source>
        <dbReference type="ARBA" id="ARBA00023163"/>
    </source>
</evidence>
<dbReference type="InterPro" id="IPR018060">
    <property type="entry name" value="HTH_AraC"/>
</dbReference>
<keyword evidence="2" id="KW-0238">DNA-binding</keyword>
<sequence>MMERVEVSHEMIALVGAGSVGDRAWPAGAIAIDYAFGGPGAAPTFRYHARPDRRALDADAAARLILIVCPAACRRIFGRLPAGDGGAYHMPAPIRTIALALRDCALPIAMRDTYRLAKSIELLCETFGLLVERPGELVPMIGEGQLSQADSQRIMAARRLIDEHWSEKLTLDGIARACGLNRTKLTRGFREMFDSTVADALAEQRLGEARRMLMATDLPVSSIGYRCGYLNNASFTRAFARRFGVAPTQYRACGVAA</sequence>
<name>A0ABS7PR96_9SPHN</name>
<proteinExistence type="predicted"/>
<keyword evidence="1" id="KW-0805">Transcription regulation</keyword>
<feature type="domain" description="HTH araC/xylS-type" evidence="4">
    <location>
        <begin position="155"/>
        <end position="253"/>
    </location>
</feature>
<accession>A0ABS7PR96</accession>
<evidence type="ECO:0000256" key="2">
    <source>
        <dbReference type="ARBA" id="ARBA00023125"/>
    </source>
</evidence>
<dbReference type="InterPro" id="IPR018062">
    <property type="entry name" value="HTH_AraC-typ_CS"/>
</dbReference>
<keyword evidence="3" id="KW-0804">Transcription</keyword>
<dbReference type="SUPFAM" id="SSF46689">
    <property type="entry name" value="Homeodomain-like"/>
    <property type="match status" value="2"/>
</dbReference>
<dbReference type="PANTHER" id="PTHR47893">
    <property type="entry name" value="REGULATORY PROTEIN PCHR"/>
    <property type="match status" value="1"/>
</dbReference>